<dbReference type="InterPro" id="IPR018484">
    <property type="entry name" value="FGGY_N"/>
</dbReference>
<evidence type="ECO:0000256" key="3">
    <source>
        <dbReference type="ARBA" id="ARBA00022741"/>
    </source>
</evidence>
<dbReference type="InterPro" id="IPR043129">
    <property type="entry name" value="ATPase_NBD"/>
</dbReference>
<keyword evidence="4 7" id="KW-0418">Kinase</keyword>
<evidence type="ECO:0000259" key="8">
    <source>
        <dbReference type="Pfam" id="PF00370"/>
    </source>
</evidence>
<keyword evidence="2 7" id="KW-0808">Transferase</keyword>
<evidence type="ECO:0000256" key="7">
    <source>
        <dbReference type="RuleBase" id="RU003733"/>
    </source>
</evidence>
<proteinExistence type="inferred from homology"/>
<reference evidence="10" key="1">
    <citation type="journal article" date="2021" name="Microorganisms">
        <title>Acidisoma silvae sp. nov. and Acidisomacellulosilytica sp. nov., Two Acidophilic Bacteria Isolated from Decaying Wood, Hydrolyzing Cellulose and Producing Poly-3-hydroxybutyrate.</title>
        <authorList>
            <person name="Mieszkin S."/>
            <person name="Pouder E."/>
            <person name="Uroz S."/>
            <person name="Simon-Colin C."/>
            <person name="Alain K."/>
        </authorList>
    </citation>
    <scope>NUCLEOTIDE SEQUENCE</scope>
    <source>
        <strain evidence="10">HW T2.11</strain>
    </source>
</reference>
<sequence length="477" mass="50511">MTTVLAIDQGTSGTKAIVVDNAGVIHGLAEYPLHPSYLADGGVEQDPQALLASVLEAGRAALAQAGGMPIDIVTLANQGESILAWDETTGRPLSPVIVWQDRRSAALCARLAVHRDHLAARTGLVLDPYFSAPKMAWLRESGVRGGVVTTTDSWILHHLTGAFVTDVSTASRSLLMPLAEAGWAPDLLDVFGLGREKMPAVLASDTIASTTRAFGDRDIPVGGLVVDQQAALLAEHCLQPGDAKCTFGTGAFLLAHAGENPQPPQSGLAASVAWEVRGKRSFCLDGQIYTAGSAVRWLRQLGFIQDAKDLDPMAEQAADGVLCVPALAGLAAPWWNPDARACFTGLGLASGPAEMVRAVLEGIAAQVAELCRLLGQESGGPLRRLKVDGGLTQSRFLMQALADIAQVEVELFPSQHATPLGAAALARMALLPDLSIAEAVLPWQPERVFQPIWSADRASAFRARWLRAAELVQDMRN</sequence>
<protein>
    <recommendedName>
        <fullName evidence="6">ATP:glycerol 3-phosphotransferase</fullName>
    </recommendedName>
</protein>
<dbReference type="EMBL" id="JAESVB010000014">
    <property type="protein sequence ID" value="MCB8877485.1"/>
    <property type="molecule type" value="Genomic_DNA"/>
</dbReference>
<dbReference type="GO" id="GO:0004370">
    <property type="term" value="F:glycerol kinase activity"/>
    <property type="evidence" value="ECO:0007669"/>
    <property type="project" value="TreeGrafter"/>
</dbReference>
<evidence type="ECO:0000256" key="6">
    <source>
        <dbReference type="ARBA" id="ARBA00043149"/>
    </source>
</evidence>
<evidence type="ECO:0000256" key="5">
    <source>
        <dbReference type="ARBA" id="ARBA00022840"/>
    </source>
</evidence>
<feature type="domain" description="Carbohydrate kinase FGGY N-terminal" evidence="8">
    <location>
        <begin position="4"/>
        <end position="233"/>
    </location>
</feature>
<dbReference type="GO" id="GO:0005524">
    <property type="term" value="F:ATP binding"/>
    <property type="evidence" value="ECO:0007669"/>
    <property type="project" value="UniProtKB-KW"/>
</dbReference>
<evidence type="ECO:0000313" key="10">
    <source>
        <dbReference type="EMBL" id="MCB8877485.1"/>
    </source>
</evidence>
<dbReference type="PANTHER" id="PTHR10196">
    <property type="entry name" value="SUGAR KINASE"/>
    <property type="match status" value="1"/>
</dbReference>
<dbReference type="GO" id="GO:0019563">
    <property type="term" value="P:glycerol catabolic process"/>
    <property type="evidence" value="ECO:0007669"/>
    <property type="project" value="TreeGrafter"/>
</dbReference>
<evidence type="ECO:0000256" key="4">
    <source>
        <dbReference type="ARBA" id="ARBA00022777"/>
    </source>
</evidence>
<dbReference type="Pfam" id="PF00370">
    <property type="entry name" value="FGGY_N"/>
    <property type="match status" value="1"/>
</dbReference>
<dbReference type="Pfam" id="PF02782">
    <property type="entry name" value="FGGY_C"/>
    <property type="match status" value="1"/>
</dbReference>
<keyword evidence="3" id="KW-0547">Nucleotide-binding</keyword>
<dbReference type="Proteomes" id="UP000708298">
    <property type="component" value="Unassembled WGS sequence"/>
</dbReference>
<dbReference type="Gene3D" id="3.30.420.40">
    <property type="match status" value="2"/>
</dbReference>
<dbReference type="RefSeq" id="WP_227323134.1">
    <property type="nucleotide sequence ID" value="NZ_JAESVB010000014.1"/>
</dbReference>
<organism evidence="10 11">
    <name type="scientific">Acidisoma silvae</name>
    <dbReference type="NCBI Taxonomy" id="2802396"/>
    <lineage>
        <taxon>Bacteria</taxon>
        <taxon>Pseudomonadati</taxon>
        <taxon>Pseudomonadota</taxon>
        <taxon>Alphaproteobacteria</taxon>
        <taxon>Acetobacterales</taxon>
        <taxon>Acidocellaceae</taxon>
        <taxon>Acidisoma</taxon>
    </lineage>
</organism>
<accession>A0A964E0G3</accession>
<gene>
    <name evidence="10" type="ORF">ASILVAE211_19985</name>
</gene>
<dbReference type="SUPFAM" id="SSF53067">
    <property type="entry name" value="Actin-like ATPase domain"/>
    <property type="match status" value="2"/>
</dbReference>
<evidence type="ECO:0000256" key="2">
    <source>
        <dbReference type="ARBA" id="ARBA00022679"/>
    </source>
</evidence>
<keyword evidence="11" id="KW-1185">Reference proteome</keyword>
<dbReference type="InterPro" id="IPR000577">
    <property type="entry name" value="Carb_kinase_FGGY"/>
</dbReference>
<name>A0A964E0G3_9PROT</name>
<comment type="caution">
    <text evidence="10">The sequence shown here is derived from an EMBL/GenBank/DDBJ whole genome shotgun (WGS) entry which is preliminary data.</text>
</comment>
<dbReference type="InterPro" id="IPR018485">
    <property type="entry name" value="FGGY_C"/>
</dbReference>
<dbReference type="PROSITE" id="PS00445">
    <property type="entry name" value="FGGY_KINASES_2"/>
    <property type="match status" value="1"/>
</dbReference>
<keyword evidence="5" id="KW-0067">ATP-binding</keyword>
<evidence type="ECO:0000256" key="1">
    <source>
        <dbReference type="ARBA" id="ARBA00009156"/>
    </source>
</evidence>
<dbReference type="PANTHER" id="PTHR10196:SF69">
    <property type="entry name" value="GLYCEROL KINASE"/>
    <property type="match status" value="1"/>
</dbReference>
<dbReference type="InterPro" id="IPR018483">
    <property type="entry name" value="Carb_kinase_FGGY_CS"/>
</dbReference>
<dbReference type="PIRSF" id="PIRSF000538">
    <property type="entry name" value="GlpK"/>
    <property type="match status" value="1"/>
</dbReference>
<dbReference type="AlphaFoldDB" id="A0A964E0G3"/>
<evidence type="ECO:0000259" key="9">
    <source>
        <dbReference type="Pfam" id="PF02782"/>
    </source>
</evidence>
<dbReference type="GO" id="GO:0005829">
    <property type="term" value="C:cytosol"/>
    <property type="evidence" value="ECO:0007669"/>
    <property type="project" value="TreeGrafter"/>
</dbReference>
<evidence type="ECO:0000313" key="11">
    <source>
        <dbReference type="Proteomes" id="UP000708298"/>
    </source>
</evidence>
<reference evidence="10" key="2">
    <citation type="submission" date="2021-01" db="EMBL/GenBank/DDBJ databases">
        <authorList>
            <person name="Mieszkin S."/>
            <person name="Pouder E."/>
            <person name="Alain K."/>
        </authorList>
    </citation>
    <scope>NUCLEOTIDE SEQUENCE</scope>
    <source>
        <strain evidence="10">HW T2.11</strain>
    </source>
</reference>
<comment type="similarity">
    <text evidence="1 7">Belongs to the FGGY kinase family.</text>
</comment>
<feature type="domain" description="Carbohydrate kinase FGGY C-terminal" evidence="9">
    <location>
        <begin position="243"/>
        <end position="429"/>
    </location>
</feature>